<name>A0AA40F057_9PEZI</name>
<protein>
    <submittedName>
        <fullName evidence="3">Uncharacterized protein</fullName>
    </submittedName>
</protein>
<organism evidence="3 4">
    <name type="scientific">Apiosordaria backusii</name>
    <dbReference type="NCBI Taxonomy" id="314023"/>
    <lineage>
        <taxon>Eukaryota</taxon>
        <taxon>Fungi</taxon>
        <taxon>Dikarya</taxon>
        <taxon>Ascomycota</taxon>
        <taxon>Pezizomycotina</taxon>
        <taxon>Sordariomycetes</taxon>
        <taxon>Sordariomycetidae</taxon>
        <taxon>Sordariales</taxon>
        <taxon>Lasiosphaeriaceae</taxon>
        <taxon>Apiosordaria</taxon>
    </lineage>
</organism>
<evidence type="ECO:0000313" key="4">
    <source>
        <dbReference type="Proteomes" id="UP001172159"/>
    </source>
</evidence>
<reference evidence="3" key="1">
    <citation type="submission" date="2023-06" db="EMBL/GenBank/DDBJ databases">
        <title>Genome-scale phylogeny and comparative genomics of the fungal order Sordariales.</title>
        <authorList>
            <consortium name="Lawrence Berkeley National Laboratory"/>
            <person name="Hensen N."/>
            <person name="Bonometti L."/>
            <person name="Westerberg I."/>
            <person name="Brannstrom I.O."/>
            <person name="Guillou S."/>
            <person name="Cros-Aarteil S."/>
            <person name="Calhoun S."/>
            <person name="Haridas S."/>
            <person name="Kuo A."/>
            <person name="Mondo S."/>
            <person name="Pangilinan J."/>
            <person name="Riley R."/>
            <person name="Labutti K."/>
            <person name="Andreopoulos B."/>
            <person name="Lipzen A."/>
            <person name="Chen C."/>
            <person name="Yanf M."/>
            <person name="Daum C."/>
            <person name="Ng V."/>
            <person name="Clum A."/>
            <person name="Steindorff A."/>
            <person name="Ohm R."/>
            <person name="Martin F."/>
            <person name="Silar P."/>
            <person name="Natvig D."/>
            <person name="Lalanne C."/>
            <person name="Gautier V."/>
            <person name="Ament-Velasquez S.L."/>
            <person name="Kruys A."/>
            <person name="Hutchinson M.I."/>
            <person name="Powell A.J."/>
            <person name="Barry K."/>
            <person name="Miller A.N."/>
            <person name="Grigoriev I.V."/>
            <person name="Debuchy R."/>
            <person name="Gladieux P."/>
            <person name="Thoren M.H."/>
            <person name="Johannesson H."/>
        </authorList>
    </citation>
    <scope>NUCLEOTIDE SEQUENCE</scope>
    <source>
        <strain evidence="3">CBS 540.89</strain>
    </source>
</reference>
<keyword evidence="2" id="KW-0732">Signal</keyword>
<evidence type="ECO:0000313" key="3">
    <source>
        <dbReference type="EMBL" id="KAK0748554.1"/>
    </source>
</evidence>
<feature type="compositionally biased region" description="Acidic residues" evidence="1">
    <location>
        <begin position="273"/>
        <end position="284"/>
    </location>
</feature>
<proteinExistence type="predicted"/>
<feature type="signal peptide" evidence="2">
    <location>
        <begin position="1"/>
        <end position="23"/>
    </location>
</feature>
<dbReference type="Proteomes" id="UP001172159">
    <property type="component" value="Unassembled WGS sequence"/>
</dbReference>
<feature type="chain" id="PRO_5041235602" evidence="2">
    <location>
        <begin position="24"/>
        <end position="327"/>
    </location>
</feature>
<evidence type="ECO:0000256" key="2">
    <source>
        <dbReference type="SAM" id="SignalP"/>
    </source>
</evidence>
<gene>
    <name evidence="3" type="ORF">B0T21DRAFT_380353</name>
</gene>
<comment type="caution">
    <text evidence="3">The sequence shown here is derived from an EMBL/GenBank/DDBJ whole genome shotgun (WGS) entry which is preliminary data.</text>
</comment>
<dbReference type="AlphaFoldDB" id="A0AA40F057"/>
<feature type="region of interest" description="Disordered" evidence="1">
    <location>
        <begin position="269"/>
        <end position="302"/>
    </location>
</feature>
<accession>A0AA40F057</accession>
<dbReference type="EMBL" id="JAUKTV010000001">
    <property type="protein sequence ID" value="KAK0748554.1"/>
    <property type="molecule type" value="Genomic_DNA"/>
</dbReference>
<sequence>MHSFSQATALAAATLATIGLAQSHVDIFREAIRKPNATRSIRFNPYPDVRHLADLEWTWRVNISDSLSNPYDNRSTEFTVRTSYDFTYEGAPTDSTLEEAVPGLGNQSFCAVQLIWTDSGWPANITNLWTDENTNSTSCAPVLGQDCVDAIIQSTGTNNGAWDRTCGSQGGSWERAPQCASSLGYMYSLRRVSAKNFPKLNNANSGESFAGLSSMEYSDLDNKTIYENYLNSIHMVLINAPVDLIRGNQSSFSTDAPTKLLCMRVNTSRRDVNEDEGDGNDGDDGGNQGGNEGGNGGDGGNAAGRDAANWWTMIGGLMIAAVIGAAL</sequence>
<evidence type="ECO:0000256" key="1">
    <source>
        <dbReference type="SAM" id="MobiDB-lite"/>
    </source>
</evidence>
<feature type="compositionally biased region" description="Gly residues" evidence="1">
    <location>
        <begin position="285"/>
        <end position="302"/>
    </location>
</feature>
<keyword evidence="4" id="KW-1185">Reference proteome</keyword>